<evidence type="ECO:0000259" key="5">
    <source>
        <dbReference type="PROSITE" id="PS50931"/>
    </source>
</evidence>
<gene>
    <name evidence="6" type="ORF">SAMN02745129_2971</name>
</gene>
<dbReference type="PROSITE" id="PS50931">
    <property type="entry name" value="HTH_LYSR"/>
    <property type="match status" value="1"/>
</dbReference>
<keyword evidence="3 6" id="KW-0238">DNA-binding</keyword>
<dbReference type="AlphaFoldDB" id="A0A1M5VT14"/>
<protein>
    <submittedName>
        <fullName evidence="6">DNA-binding transcriptional regulator, LysR family</fullName>
    </submittedName>
</protein>
<dbReference type="InterPro" id="IPR036390">
    <property type="entry name" value="WH_DNA-bd_sf"/>
</dbReference>
<evidence type="ECO:0000313" key="7">
    <source>
        <dbReference type="Proteomes" id="UP000184268"/>
    </source>
</evidence>
<dbReference type="SUPFAM" id="SSF46785">
    <property type="entry name" value="Winged helix' DNA-binding domain"/>
    <property type="match status" value="1"/>
</dbReference>
<dbReference type="PANTHER" id="PTHR30126:SF94">
    <property type="entry name" value="LYSR FAMILY TRANSCRIPTIONAL REGULATOR"/>
    <property type="match status" value="1"/>
</dbReference>
<dbReference type="Gene3D" id="1.10.10.10">
    <property type="entry name" value="Winged helix-like DNA-binding domain superfamily/Winged helix DNA-binding domain"/>
    <property type="match status" value="1"/>
</dbReference>
<proteinExistence type="inferred from homology"/>
<dbReference type="OrthoDB" id="9808620at2"/>
<keyword evidence="4" id="KW-0804">Transcription</keyword>
<accession>A0A1M5VT14</accession>
<dbReference type="Gene3D" id="3.40.190.10">
    <property type="entry name" value="Periplasmic binding protein-like II"/>
    <property type="match status" value="2"/>
</dbReference>
<dbReference type="GO" id="GO:0003700">
    <property type="term" value="F:DNA-binding transcription factor activity"/>
    <property type="evidence" value="ECO:0007669"/>
    <property type="project" value="InterPro"/>
</dbReference>
<dbReference type="Proteomes" id="UP000184268">
    <property type="component" value="Unassembled WGS sequence"/>
</dbReference>
<dbReference type="InterPro" id="IPR000847">
    <property type="entry name" value="LysR_HTH_N"/>
</dbReference>
<dbReference type="EMBL" id="FQXG01000004">
    <property type="protein sequence ID" value="SHH78405.1"/>
    <property type="molecule type" value="Genomic_DNA"/>
</dbReference>
<comment type="similarity">
    <text evidence="1">Belongs to the LysR transcriptional regulatory family.</text>
</comment>
<keyword evidence="7" id="KW-1185">Reference proteome</keyword>
<dbReference type="SUPFAM" id="SSF53850">
    <property type="entry name" value="Periplasmic binding protein-like II"/>
    <property type="match status" value="1"/>
</dbReference>
<dbReference type="PRINTS" id="PR00039">
    <property type="entry name" value="HTHLYSR"/>
</dbReference>
<evidence type="ECO:0000313" key="6">
    <source>
        <dbReference type="EMBL" id="SHH78405.1"/>
    </source>
</evidence>
<evidence type="ECO:0000256" key="2">
    <source>
        <dbReference type="ARBA" id="ARBA00023015"/>
    </source>
</evidence>
<reference evidence="6 7" key="1">
    <citation type="submission" date="2016-11" db="EMBL/GenBank/DDBJ databases">
        <authorList>
            <person name="Jaros S."/>
            <person name="Januszkiewicz K."/>
            <person name="Wedrychowicz H."/>
        </authorList>
    </citation>
    <scope>NUCLEOTIDE SEQUENCE [LARGE SCALE GENOMIC DNA]</scope>
    <source>
        <strain evidence="6 7">DSM 16917</strain>
    </source>
</reference>
<dbReference type="Pfam" id="PF03466">
    <property type="entry name" value="LysR_substrate"/>
    <property type="match status" value="1"/>
</dbReference>
<evidence type="ECO:0000256" key="3">
    <source>
        <dbReference type="ARBA" id="ARBA00023125"/>
    </source>
</evidence>
<dbReference type="GO" id="GO:0000976">
    <property type="term" value="F:transcription cis-regulatory region binding"/>
    <property type="evidence" value="ECO:0007669"/>
    <property type="project" value="TreeGrafter"/>
</dbReference>
<dbReference type="Pfam" id="PF00126">
    <property type="entry name" value="HTH_1"/>
    <property type="match status" value="1"/>
</dbReference>
<organism evidence="6 7">
    <name type="scientific">Ferrimonas marina</name>
    <dbReference type="NCBI Taxonomy" id="299255"/>
    <lineage>
        <taxon>Bacteria</taxon>
        <taxon>Pseudomonadati</taxon>
        <taxon>Pseudomonadota</taxon>
        <taxon>Gammaproteobacteria</taxon>
        <taxon>Alteromonadales</taxon>
        <taxon>Ferrimonadaceae</taxon>
        <taxon>Ferrimonas</taxon>
    </lineage>
</organism>
<dbReference type="InterPro" id="IPR036388">
    <property type="entry name" value="WH-like_DNA-bd_sf"/>
</dbReference>
<dbReference type="RefSeq" id="WP_067657163.1">
    <property type="nucleotide sequence ID" value="NZ_FQXG01000004.1"/>
</dbReference>
<evidence type="ECO:0000256" key="4">
    <source>
        <dbReference type="ARBA" id="ARBA00023163"/>
    </source>
</evidence>
<dbReference type="InterPro" id="IPR005119">
    <property type="entry name" value="LysR_subst-bd"/>
</dbReference>
<dbReference type="STRING" id="299255.SAMN02745129_2971"/>
<evidence type="ECO:0000256" key="1">
    <source>
        <dbReference type="ARBA" id="ARBA00009437"/>
    </source>
</evidence>
<feature type="domain" description="HTH lysR-type" evidence="5">
    <location>
        <begin position="3"/>
        <end position="60"/>
    </location>
</feature>
<sequence>MRITLKQLAVFKAVNESRQISKAAKRLHLSVPAVSMNLKELESALDQQLFSRHSTGLLPTEKASAMEPYVNEILSKVRQIEQMMSDDGALQQGSLRIGANKTAGNYILSRKLPAFQNHYPDCRFSLEIGDSISCNEQVSLRELDVAFVGHIPADAELCCLPWRSNRRCIVASQNQPHYGRHSDPARLSEATWILDKEGSQNYREAMELLRLNEIVAKRVITMSTMGAIKRAVGTGLGLSILPLPAVEEELVRGDLVELGQSVPQEEQNLYVVYRQDNSNPLLGKLLEFCRISLTKP</sequence>
<keyword evidence="2" id="KW-0805">Transcription regulation</keyword>
<name>A0A1M5VT14_9GAMM</name>
<dbReference type="PANTHER" id="PTHR30126">
    <property type="entry name" value="HTH-TYPE TRANSCRIPTIONAL REGULATOR"/>
    <property type="match status" value="1"/>
</dbReference>